<protein>
    <submittedName>
        <fullName evidence="1">EcsC family protein</fullName>
    </submittedName>
</protein>
<dbReference type="Pfam" id="PF12787">
    <property type="entry name" value="EcsC"/>
    <property type="match status" value="1"/>
</dbReference>
<dbReference type="Proteomes" id="UP001139171">
    <property type="component" value="Unassembled WGS sequence"/>
</dbReference>
<proteinExistence type="predicted"/>
<evidence type="ECO:0000313" key="1">
    <source>
        <dbReference type="EMBL" id="MCD1127674.1"/>
    </source>
</evidence>
<keyword evidence="2" id="KW-1185">Reference proteome</keyword>
<evidence type="ECO:0000313" key="2">
    <source>
        <dbReference type="Proteomes" id="UP001139171"/>
    </source>
</evidence>
<dbReference type="InterPro" id="IPR024787">
    <property type="entry name" value="EcsC"/>
</dbReference>
<dbReference type="EMBL" id="JAJNAG010000072">
    <property type="protein sequence ID" value="MCD1127674.1"/>
    <property type="molecule type" value="Genomic_DNA"/>
</dbReference>
<dbReference type="RefSeq" id="WP_230611762.1">
    <property type="nucleotide sequence ID" value="NZ_JAJNAG010000072.1"/>
</dbReference>
<name>A0A9X1MZH1_9GAMM</name>
<gene>
    <name evidence="1" type="ORF">LPW36_17100</name>
</gene>
<organism evidence="1 2">
    <name type="scientific">Limnobaculum eriocheiris</name>
    <dbReference type="NCBI Taxonomy" id="2897391"/>
    <lineage>
        <taxon>Bacteria</taxon>
        <taxon>Pseudomonadati</taxon>
        <taxon>Pseudomonadota</taxon>
        <taxon>Gammaproteobacteria</taxon>
        <taxon>Enterobacterales</taxon>
        <taxon>Budviciaceae</taxon>
        <taxon>Limnobaculum</taxon>
    </lineage>
</organism>
<sequence>MSLLASRLHSAHSIQNALDWAYDKALNGMAGLDSAQELADSYLSESDNLLDNVNALIRWQNAKAGVSGFLTGLGGMITLPVAIPANITSIIFIQVRMAAAIAYMGGHDPRDEKVKTFIYLCLCGNVSKDILKGIGIKVTGTVLNKLSAEVVNDISLSVSTRFLSQLGQRSSVNLVKFIPFAGGLVSGLFDSVSTNIVGNIARDIFIQSEINPMLIQNK</sequence>
<comment type="caution">
    <text evidence="1">The sequence shown here is derived from an EMBL/GenBank/DDBJ whole genome shotgun (WGS) entry which is preliminary data.</text>
</comment>
<accession>A0A9X1MZH1</accession>
<dbReference type="AlphaFoldDB" id="A0A9X1MZH1"/>
<reference evidence="1" key="1">
    <citation type="submission" date="2021-11" db="EMBL/GenBank/DDBJ databases">
        <title>Jinshanibacter sp. isolated from one year old Eriocheir sinensis.</title>
        <authorList>
            <person name="Li J.-Y."/>
            <person name="He W."/>
            <person name="Gao T.-H."/>
        </authorList>
    </citation>
    <scope>NUCLEOTIDE SEQUENCE</scope>
    <source>
        <strain evidence="1">LJY008</strain>
    </source>
</reference>